<comment type="caution">
    <text evidence="2">The sequence shown here is derived from an EMBL/GenBank/DDBJ whole genome shotgun (WGS) entry which is preliminary data.</text>
</comment>
<dbReference type="AlphaFoldDB" id="A0A4C1Y4L7"/>
<reference evidence="2 3" key="1">
    <citation type="journal article" date="2019" name="Commun. Biol.">
        <title>The bagworm genome reveals a unique fibroin gene that provides high tensile strength.</title>
        <authorList>
            <person name="Kono N."/>
            <person name="Nakamura H."/>
            <person name="Ohtoshi R."/>
            <person name="Tomita M."/>
            <person name="Numata K."/>
            <person name="Arakawa K."/>
        </authorList>
    </citation>
    <scope>NUCLEOTIDE SEQUENCE [LARGE SCALE GENOMIC DNA]</scope>
</reference>
<protein>
    <submittedName>
        <fullName evidence="2">Uncharacterized protein</fullName>
    </submittedName>
</protein>
<organism evidence="2 3">
    <name type="scientific">Eumeta variegata</name>
    <name type="common">Bagworm moth</name>
    <name type="synonym">Eumeta japonica</name>
    <dbReference type="NCBI Taxonomy" id="151549"/>
    <lineage>
        <taxon>Eukaryota</taxon>
        <taxon>Metazoa</taxon>
        <taxon>Ecdysozoa</taxon>
        <taxon>Arthropoda</taxon>
        <taxon>Hexapoda</taxon>
        <taxon>Insecta</taxon>
        <taxon>Pterygota</taxon>
        <taxon>Neoptera</taxon>
        <taxon>Endopterygota</taxon>
        <taxon>Lepidoptera</taxon>
        <taxon>Glossata</taxon>
        <taxon>Ditrysia</taxon>
        <taxon>Tineoidea</taxon>
        <taxon>Psychidae</taxon>
        <taxon>Oiketicinae</taxon>
        <taxon>Eumeta</taxon>
    </lineage>
</organism>
<dbReference type="EMBL" id="BGZK01001052">
    <property type="protein sequence ID" value="GBP69772.1"/>
    <property type="molecule type" value="Genomic_DNA"/>
</dbReference>
<proteinExistence type="predicted"/>
<name>A0A4C1Y4L7_EUMVA</name>
<feature type="compositionally biased region" description="Low complexity" evidence="1">
    <location>
        <begin position="70"/>
        <end position="86"/>
    </location>
</feature>
<keyword evidence="3" id="KW-1185">Reference proteome</keyword>
<gene>
    <name evidence="2" type="ORF">EVAR_40252_1</name>
</gene>
<feature type="region of interest" description="Disordered" evidence="1">
    <location>
        <begin position="62"/>
        <end position="86"/>
    </location>
</feature>
<dbReference type="Proteomes" id="UP000299102">
    <property type="component" value="Unassembled WGS sequence"/>
</dbReference>
<evidence type="ECO:0000256" key="1">
    <source>
        <dbReference type="SAM" id="MobiDB-lite"/>
    </source>
</evidence>
<accession>A0A4C1Y4L7</accession>
<evidence type="ECO:0000313" key="2">
    <source>
        <dbReference type="EMBL" id="GBP69772.1"/>
    </source>
</evidence>
<sequence>MIMRHFESSASRSCTPQHATILAPLQHQDGPARRLRCRTLTKYGREAAASIVSFHPIDEISGGPLPLHDSAPPSSSHSSSISPFSRSSDDLFLLKRPATEWRHL</sequence>
<evidence type="ECO:0000313" key="3">
    <source>
        <dbReference type="Proteomes" id="UP000299102"/>
    </source>
</evidence>